<reference evidence="1" key="1">
    <citation type="journal article" date="2014" name="Int. J. Syst. Evol. Microbiol.">
        <title>Complete genome sequence of Corynebacterium casei LMG S-19264T (=DSM 44701T), isolated from a smear-ripened cheese.</title>
        <authorList>
            <consortium name="US DOE Joint Genome Institute (JGI-PGF)"/>
            <person name="Walter F."/>
            <person name="Albersmeier A."/>
            <person name="Kalinowski J."/>
            <person name="Ruckert C."/>
        </authorList>
    </citation>
    <scope>NUCLEOTIDE SEQUENCE</scope>
    <source>
        <strain evidence="1">JCM 4369</strain>
    </source>
</reference>
<comment type="caution">
    <text evidence="1">The sequence shown here is derived from an EMBL/GenBank/DDBJ whole genome shotgun (WGS) entry which is preliminary data.</text>
</comment>
<organism evidence="1 2">
    <name type="scientific">Streptomyces filipinensis</name>
    <dbReference type="NCBI Taxonomy" id="66887"/>
    <lineage>
        <taxon>Bacteria</taxon>
        <taxon>Bacillati</taxon>
        <taxon>Actinomycetota</taxon>
        <taxon>Actinomycetes</taxon>
        <taxon>Kitasatosporales</taxon>
        <taxon>Streptomycetaceae</taxon>
        <taxon>Streptomyces</taxon>
    </lineage>
</organism>
<dbReference type="AlphaFoldDB" id="A0A918MFP4"/>
<dbReference type="EMBL" id="BMTD01000024">
    <property type="protein sequence ID" value="GGV22424.1"/>
    <property type="molecule type" value="Genomic_DNA"/>
</dbReference>
<evidence type="ECO:0000313" key="2">
    <source>
        <dbReference type="Proteomes" id="UP000618795"/>
    </source>
</evidence>
<name>A0A918MFP4_9ACTN</name>
<keyword evidence="2" id="KW-1185">Reference proteome</keyword>
<accession>A0A918MFP4</accession>
<dbReference type="Proteomes" id="UP000618795">
    <property type="component" value="Unassembled WGS sequence"/>
</dbReference>
<gene>
    <name evidence="1" type="ORF">GCM10010260_73420</name>
</gene>
<sequence length="102" mass="10612">MLEPLLPTLLLPMLGNAEIPDRAHGTVTQALTHCGVAYDAARALATSLLGEPEPGEGPRWTVTADSPIVICSSPYSPRHIPLALGITSSQAHFLADALDACG</sequence>
<reference evidence="1" key="2">
    <citation type="submission" date="2020-09" db="EMBL/GenBank/DDBJ databases">
        <authorList>
            <person name="Sun Q."/>
            <person name="Ohkuma M."/>
        </authorList>
    </citation>
    <scope>NUCLEOTIDE SEQUENCE</scope>
    <source>
        <strain evidence="1">JCM 4369</strain>
    </source>
</reference>
<evidence type="ECO:0000313" key="1">
    <source>
        <dbReference type="EMBL" id="GGV22424.1"/>
    </source>
</evidence>
<proteinExistence type="predicted"/>
<protein>
    <submittedName>
        <fullName evidence="1">Uncharacterized protein</fullName>
    </submittedName>
</protein>